<reference evidence="7" key="1">
    <citation type="submission" date="2021-10" db="EMBL/GenBank/DDBJ databases">
        <title>Tropical sea cucumber genome reveals ecological adaptation and Cuvierian tubules defense mechanism.</title>
        <authorList>
            <person name="Chen T."/>
        </authorList>
    </citation>
    <scope>NUCLEOTIDE SEQUENCE</scope>
    <source>
        <strain evidence="7">Nanhai2018</strain>
        <tissue evidence="7">Muscle</tissue>
    </source>
</reference>
<gene>
    <name evidence="7" type="ORF">HOLleu_06610</name>
</gene>
<dbReference type="PROSITE" id="PS50010">
    <property type="entry name" value="DH_2"/>
    <property type="match status" value="1"/>
</dbReference>
<evidence type="ECO:0000256" key="2">
    <source>
        <dbReference type="ARBA" id="ARBA00022490"/>
    </source>
</evidence>
<dbReference type="SUPFAM" id="SSF50729">
    <property type="entry name" value="PH domain-like"/>
    <property type="match status" value="1"/>
</dbReference>
<feature type="domain" description="DH" evidence="6">
    <location>
        <begin position="339"/>
        <end position="522"/>
    </location>
</feature>
<dbReference type="AlphaFoldDB" id="A0A9Q1CLM1"/>
<keyword evidence="3" id="KW-0344">Guanine-nucleotide releasing factor</keyword>
<dbReference type="Gene3D" id="2.30.29.30">
    <property type="entry name" value="Pleckstrin-homology domain (PH domain)/Phosphotyrosine-binding domain (PTB)"/>
    <property type="match status" value="1"/>
</dbReference>
<dbReference type="InterPro" id="IPR001331">
    <property type="entry name" value="GDS_CDC24_CS"/>
</dbReference>
<dbReference type="SUPFAM" id="SSF48065">
    <property type="entry name" value="DBL homology domain (DH-domain)"/>
    <property type="match status" value="1"/>
</dbReference>
<dbReference type="Pfam" id="PF00621">
    <property type="entry name" value="RhoGEF"/>
    <property type="match status" value="1"/>
</dbReference>
<keyword evidence="2" id="KW-0963">Cytoplasm</keyword>
<dbReference type="InterPro" id="IPR035899">
    <property type="entry name" value="DBL_dom_sf"/>
</dbReference>
<feature type="compositionally biased region" description="Basic residues" evidence="4">
    <location>
        <begin position="45"/>
        <end position="58"/>
    </location>
</feature>
<dbReference type="PANTHER" id="PTHR46006">
    <property type="entry name" value="RHO GUANINE NUCLEOTIDE EXCHANGE FACTOR AT 64C, ISOFORM A"/>
    <property type="match status" value="1"/>
</dbReference>
<evidence type="ECO:0000256" key="1">
    <source>
        <dbReference type="ARBA" id="ARBA00004496"/>
    </source>
</evidence>
<comment type="caution">
    <text evidence="7">The sequence shown here is derived from an EMBL/GenBank/DDBJ whole genome shotgun (WGS) entry which is preliminary data.</text>
</comment>
<feature type="domain" description="PH" evidence="5">
    <location>
        <begin position="552"/>
        <end position="666"/>
    </location>
</feature>
<feature type="compositionally biased region" description="Basic residues" evidence="4">
    <location>
        <begin position="15"/>
        <end position="25"/>
    </location>
</feature>
<dbReference type="Pfam" id="PF22697">
    <property type="entry name" value="SOS1_NGEF_PH"/>
    <property type="match status" value="1"/>
</dbReference>
<keyword evidence="8" id="KW-1185">Reference proteome</keyword>
<feature type="compositionally biased region" description="Polar residues" evidence="4">
    <location>
        <begin position="59"/>
        <end position="86"/>
    </location>
</feature>
<dbReference type="EMBL" id="JAIZAY010000002">
    <property type="protein sequence ID" value="KAJ8047576.1"/>
    <property type="molecule type" value="Genomic_DNA"/>
</dbReference>
<evidence type="ECO:0000256" key="3">
    <source>
        <dbReference type="ARBA" id="ARBA00022658"/>
    </source>
</evidence>
<evidence type="ECO:0000259" key="5">
    <source>
        <dbReference type="PROSITE" id="PS50003"/>
    </source>
</evidence>
<accession>A0A9Q1CLM1</accession>
<sequence length="676" mass="77311">MSSVVKEEREFPLRRSPRLAKKRRASMSTIDDLNHFLERNERRRNISKRAKPNVKASKHSSTLGQRPTPNGMSNSNVCGTTSSSGSDAEELFIKPTTSEAVQNNKPPSTVRPEFKKPPLREKRRSKLHEFAVPRSKVKSRMTRKKETELSTPSHSRSKSRLSLSLATSGRKGRKRKAKSEDDDVDEVDFPSFPGSSHGSQGSYHLTGSDKRLREDDDEDEMDTANVTLTGYRTLTSSSARYDDDNISVQSFTMGYNHRRNRSLVRVSSLANLIPPVSSVKKVGQALQRSMSFRSSHSPSIYIKPYSKPAATPTKRRDSKLWSQTVTNNINEGLTKVEIKRQEAIFELYQGEVDLVEDLQLILKTYRDSMKSLGILNPQELATIFYRLEELVPLHEELIERLERLRQDDGRTDAIGKDILEWLPELTDSYTSYCVNQLAAKSLLDEKKQDKRVQDFLERCQESPFSRKLDLWNFLDVPRSRLVKYPLLLKNILRLTPADHEDRQFLNNAIQQSDSIIKEVDQRTGEHKCQFYINQLEYLDENQRHPLIGEQKSLHCTGMLRNNKGSKLYVFLFEDILVVTRLATRNGVKGYQVTRMPIPVRSLSLDDVPDGELRTGSFRGAFSSNLSGKHAFRVTSTDPELVQSFTFITPDEHDKKQWMQMIRHAISQCASKDAEAD</sequence>
<feature type="region of interest" description="Disordered" evidence="4">
    <location>
        <begin position="1"/>
        <end position="222"/>
    </location>
</feature>
<dbReference type="PROSITE" id="PS50003">
    <property type="entry name" value="PH_DOMAIN"/>
    <property type="match status" value="1"/>
</dbReference>
<feature type="compositionally biased region" description="Polar residues" evidence="4">
    <location>
        <begin position="193"/>
        <end position="205"/>
    </location>
</feature>
<dbReference type="InterPro" id="IPR001849">
    <property type="entry name" value="PH_domain"/>
</dbReference>
<dbReference type="GO" id="GO:0005085">
    <property type="term" value="F:guanyl-nucleotide exchange factor activity"/>
    <property type="evidence" value="ECO:0007669"/>
    <property type="project" value="UniProtKB-KW"/>
</dbReference>
<proteinExistence type="predicted"/>
<dbReference type="Gene3D" id="1.20.900.10">
    <property type="entry name" value="Dbl homology (DH) domain"/>
    <property type="match status" value="1"/>
</dbReference>
<evidence type="ECO:0000313" key="7">
    <source>
        <dbReference type="EMBL" id="KAJ8047576.1"/>
    </source>
</evidence>
<dbReference type="PROSITE" id="PS00741">
    <property type="entry name" value="DH_1"/>
    <property type="match status" value="1"/>
</dbReference>
<evidence type="ECO:0000259" key="6">
    <source>
        <dbReference type="PROSITE" id="PS50010"/>
    </source>
</evidence>
<feature type="compositionally biased region" description="Basic and acidic residues" evidence="4">
    <location>
        <begin position="1"/>
        <end position="13"/>
    </location>
</feature>
<feature type="compositionally biased region" description="Basic and acidic residues" evidence="4">
    <location>
        <begin position="32"/>
        <end position="44"/>
    </location>
</feature>
<evidence type="ECO:0000256" key="4">
    <source>
        <dbReference type="SAM" id="MobiDB-lite"/>
    </source>
</evidence>
<organism evidence="7 8">
    <name type="scientific">Holothuria leucospilota</name>
    <name type="common">Black long sea cucumber</name>
    <name type="synonym">Mertensiothuria leucospilota</name>
    <dbReference type="NCBI Taxonomy" id="206669"/>
    <lineage>
        <taxon>Eukaryota</taxon>
        <taxon>Metazoa</taxon>
        <taxon>Echinodermata</taxon>
        <taxon>Eleutherozoa</taxon>
        <taxon>Echinozoa</taxon>
        <taxon>Holothuroidea</taxon>
        <taxon>Aspidochirotacea</taxon>
        <taxon>Aspidochirotida</taxon>
        <taxon>Holothuriidae</taxon>
        <taxon>Holothuria</taxon>
    </lineage>
</organism>
<dbReference type="Proteomes" id="UP001152320">
    <property type="component" value="Chromosome 2"/>
</dbReference>
<dbReference type="InterPro" id="IPR000219">
    <property type="entry name" value="DH_dom"/>
</dbReference>
<dbReference type="InterPro" id="IPR055251">
    <property type="entry name" value="SOS1_NGEF_PH"/>
</dbReference>
<dbReference type="CDD" id="cd00160">
    <property type="entry name" value="RhoGEF"/>
    <property type="match status" value="1"/>
</dbReference>
<evidence type="ECO:0000313" key="8">
    <source>
        <dbReference type="Proteomes" id="UP001152320"/>
    </source>
</evidence>
<dbReference type="InterPro" id="IPR011993">
    <property type="entry name" value="PH-like_dom_sf"/>
</dbReference>
<dbReference type="SMART" id="SM00233">
    <property type="entry name" value="PH"/>
    <property type="match status" value="1"/>
</dbReference>
<dbReference type="PANTHER" id="PTHR46006:SF8">
    <property type="entry name" value="DH DOMAIN-CONTAINING PROTEIN"/>
    <property type="match status" value="1"/>
</dbReference>
<comment type="subcellular location">
    <subcellularLocation>
        <location evidence="1">Cytoplasm</location>
    </subcellularLocation>
</comment>
<dbReference type="GO" id="GO:0035025">
    <property type="term" value="P:positive regulation of Rho protein signal transduction"/>
    <property type="evidence" value="ECO:0007669"/>
    <property type="project" value="TreeGrafter"/>
</dbReference>
<dbReference type="GO" id="GO:0035556">
    <property type="term" value="P:intracellular signal transduction"/>
    <property type="evidence" value="ECO:0007669"/>
    <property type="project" value="InterPro"/>
</dbReference>
<feature type="compositionally biased region" description="Polar residues" evidence="4">
    <location>
        <begin position="95"/>
        <end position="107"/>
    </location>
</feature>
<protein>
    <submittedName>
        <fullName evidence="7">Rho guanine nucleotide exchange factor 3</fullName>
    </submittedName>
</protein>
<dbReference type="OrthoDB" id="1716625at2759"/>
<dbReference type="InterPro" id="IPR051480">
    <property type="entry name" value="Endocytic_GEF_Adapter"/>
</dbReference>
<dbReference type="GO" id="GO:0005737">
    <property type="term" value="C:cytoplasm"/>
    <property type="evidence" value="ECO:0007669"/>
    <property type="project" value="UniProtKB-SubCell"/>
</dbReference>
<dbReference type="SMART" id="SM00325">
    <property type="entry name" value="RhoGEF"/>
    <property type="match status" value="1"/>
</dbReference>
<feature type="compositionally biased region" description="Low complexity" evidence="4">
    <location>
        <begin position="149"/>
        <end position="169"/>
    </location>
</feature>
<name>A0A9Q1CLM1_HOLLE</name>